<dbReference type="GO" id="GO:0033922">
    <property type="term" value="F:peptidoglycan beta-N-acetylmuramidase activity"/>
    <property type="evidence" value="ECO:0007669"/>
    <property type="project" value="InterPro"/>
</dbReference>
<evidence type="ECO:0000259" key="2">
    <source>
        <dbReference type="Pfam" id="PF20732"/>
    </source>
</evidence>
<dbReference type="EMBL" id="CP042434">
    <property type="protein sequence ID" value="QEC74260.1"/>
    <property type="molecule type" value="Genomic_DNA"/>
</dbReference>
<dbReference type="InterPro" id="IPR048502">
    <property type="entry name" value="NamZ_N"/>
</dbReference>
<dbReference type="Gene3D" id="3.90.1150.140">
    <property type="match status" value="1"/>
</dbReference>
<dbReference type="Gene3D" id="3.40.50.12170">
    <property type="entry name" value="Uncharacterised protein PF07075, DUF1343"/>
    <property type="match status" value="1"/>
</dbReference>
<keyword evidence="4" id="KW-1185">Reference proteome</keyword>
<reference evidence="3 4" key="1">
    <citation type="journal article" date="2017" name="Int. J. Syst. Evol. Microbiol.">
        <title>Arachidicoccus ginsenosidivorans sp. nov., with ginsenoside-converting activity isolated from ginseng cultivating soil.</title>
        <authorList>
            <person name="Siddiqi M.Z."/>
            <person name="Aslam Z."/>
            <person name="Im W.T."/>
        </authorList>
    </citation>
    <scope>NUCLEOTIDE SEQUENCE [LARGE SCALE GENOMIC DNA]</scope>
    <source>
        <strain evidence="3 4">Gsoil 809</strain>
    </source>
</reference>
<accession>A0A5B8VS35</accession>
<dbReference type="Pfam" id="PF20732">
    <property type="entry name" value="NamZ_C"/>
    <property type="match status" value="1"/>
</dbReference>
<dbReference type="PIRSF" id="PIRSF016719">
    <property type="entry name" value="UCP016719"/>
    <property type="match status" value="1"/>
</dbReference>
<proteinExistence type="predicted"/>
<dbReference type="AlphaFoldDB" id="A0A5B8VS35"/>
<dbReference type="PANTHER" id="PTHR42915:SF1">
    <property type="entry name" value="PEPTIDOGLYCAN BETA-N-ACETYLMURAMIDASE NAMZ"/>
    <property type="match status" value="1"/>
</dbReference>
<dbReference type="InterPro" id="IPR048503">
    <property type="entry name" value="NamZ_C"/>
</dbReference>
<dbReference type="OrthoDB" id="9801061at2"/>
<dbReference type="KEGG" id="agi:FSB73_09990"/>
<evidence type="ECO:0000313" key="3">
    <source>
        <dbReference type="EMBL" id="QEC74260.1"/>
    </source>
</evidence>
<evidence type="ECO:0000313" key="4">
    <source>
        <dbReference type="Proteomes" id="UP000321291"/>
    </source>
</evidence>
<gene>
    <name evidence="3" type="ORF">FSB73_09990</name>
</gene>
<feature type="domain" description="Peptidoglycan beta-N-acetylmuramidase NamZ N-terminal" evidence="1">
    <location>
        <begin position="43"/>
        <end position="241"/>
    </location>
</feature>
<name>A0A5B8VS35_9BACT</name>
<sequence>MATPVLNTRPAVSTSYGKLPADSILTGADQTNLYLPLLKGKRVAILANPSSIIGSESLVDSLLSLGIQVVKVFGPEHGFRGNASNGAVVGNETDAKTGIPIISLYGKKKSPSQADMSDVDIFIFDIQDVGCRFYTYINVLRNVMQSCAKYHKPLLVLDRPNPNGYLIDGPILDMRLKSGIGQFPIPIAYGMTIGEFARMINGEGWLGDGLHCDLKVIKLAGYDHQMNYTLPVAPSPNLNTQQSILLYPTLCLFEGTIISQGRGTYFPFTVLGAPLLKGKYDFSFKPEGIKGMSEHPLHENKDCYGLDLRNYDTKKLETSGKLHLQWLLDLYEAYPDKARFFDRSQSAQMGNFDYLAGNYTLKKQIISHTSLKKIRASWEPGLKAFKKIRSKYLLYP</sequence>
<dbReference type="Proteomes" id="UP000321291">
    <property type="component" value="Chromosome"/>
</dbReference>
<evidence type="ECO:0000259" key="1">
    <source>
        <dbReference type="Pfam" id="PF07075"/>
    </source>
</evidence>
<dbReference type="Pfam" id="PF07075">
    <property type="entry name" value="NamZ_N"/>
    <property type="match status" value="1"/>
</dbReference>
<dbReference type="PANTHER" id="PTHR42915">
    <property type="entry name" value="HYPOTHETICAL 460 KDA PROTEIN IN FEUA-SIGW INTERGENIC REGION [PRECURSOR]"/>
    <property type="match status" value="1"/>
</dbReference>
<dbReference type="InterPro" id="IPR008302">
    <property type="entry name" value="NamZ"/>
</dbReference>
<organism evidence="3 4">
    <name type="scientific">Arachidicoccus ginsenosidivorans</name>
    <dbReference type="NCBI Taxonomy" id="496057"/>
    <lineage>
        <taxon>Bacteria</taxon>
        <taxon>Pseudomonadati</taxon>
        <taxon>Bacteroidota</taxon>
        <taxon>Chitinophagia</taxon>
        <taxon>Chitinophagales</taxon>
        <taxon>Chitinophagaceae</taxon>
        <taxon>Arachidicoccus</taxon>
    </lineage>
</organism>
<protein>
    <submittedName>
        <fullName evidence="3">DUF1343 domain-containing protein</fullName>
    </submittedName>
</protein>
<feature type="domain" description="Peptidoglycan beta-N-acetylmuramidase NamZ C-terminal" evidence="2">
    <location>
        <begin position="245"/>
        <end position="395"/>
    </location>
</feature>